<accession>A0ACB9FG54</accession>
<reference evidence="1 2" key="2">
    <citation type="journal article" date="2022" name="Mol. Ecol. Resour.">
        <title>The genomes of chicory, endive, great burdock and yacon provide insights into Asteraceae paleo-polyploidization history and plant inulin production.</title>
        <authorList>
            <person name="Fan W."/>
            <person name="Wang S."/>
            <person name="Wang H."/>
            <person name="Wang A."/>
            <person name="Jiang F."/>
            <person name="Liu H."/>
            <person name="Zhao H."/>
            <person name="Xu D."/>
            <person name="Zhang Y."/>
        </authorList>
    </citation>
    <scope>NUCLEOTIDE SEQUENCE [LARGE SCALE GENOMIC DNA]</scope>
    <source>
        <strain evidence="2">cv. Niubang</strain>
    </source>
</reference>
<proteinExistence type="predicted"/>
<reference evidence="2" key="1">
    <citation type="journal article" date="2022" name="Mol. Ecol. Resour.">
        <title>The genomes of chicory, endive, great burdock and yacon provide insights into Asteraceae palaeo-polyploidization history and plant inulin production.</title>
        <authorList>
            <person name="Fan W."/>
            <person name="Wang S."/>
            <person name="Wang H."/>
            <person name="Wang A."/>
            <person name="Jiang F."/>
            <person name="Liu H."/>
            <person name="Zhao H."/>
            <person name="Xu D."/>
            <person name="Zhang Y."/>
        </authorList>
    </citation>
    <scope>NUCLEOTIDE SEQUENCE [LARGE SCALE GENOMIC DNA]</scope>
    <source>
        <strain evidence="2">cv. Niubang</strain>
    </source>
</reference>
<gene>
    <name evidence="1" type="ORF">L6452_01168</name>
</gene>
<protein>
    <submittedName>
        <fullName evidence="1">Uncharacterized protein</fullName>
    </submittedName>
</protein>
<dbReference type="Proteomes" id="UP001055879">
    <property type="component" value="Linkage Group LG01"/>
</dbReference>
<keyword evidence="2" id="KW-1185">Reference proteome</keyword>
<sequence length="95" mass="11035">MYYSCRLLPQHLYLAIRKTEDIVKDLREELSAVQAELERVSEREEVKPMLLVYEALEKNVFNNPDGITFPPSEEQLDIVPHFDIGNSDKDQDNKG</sequence>
<organism evidence="1 2">
    <name type="scientific">Arctium lappa</name>
    <name type="common">Greater burdock</name>
    <name type="synonym">Lappa major</name>
    <dbReference type="NCBI Taxonomy" id="4217"/>
    <lineage>
        <taxon>Eukaryota</taxon>
        <taxon>Viridiplantae</taxon>
        <taxon>Streptophyta</taxon>
        <taxon>Embryophyta</taxon>
        <taxon>Tracheophyta</taxon>
        <taxon>Spermatophyta</taxon>
        <taxon>Magnoliopsida</taxon>
        <taxon>eudicotyledons</taxon>
        <taxon>Gunneridae</taxon>
        <taxon>Pentapetalae</taxon>
        <taxon>asterids</taxon>
        <taxon>campanulids</taxon>
        <taxon>Asterales</taxon>
        <taxon>Asteraceae</taxon>
        <taxon>Carduoideae</taxon>
        <taxon>Cardueae</taxon>
        <taxon>Arctiinae</taxon>
        <taxon>Arctium</taxon>
    </lineage>
</organism>
<name>A0ACB9FG54_ARCLA</name>
<comment type="caution">
    <text evidence="1">The sequence shown here is derived from an EMBL/GenBank/DDBJ whole genome shotgun (WGS) entry which is preliminary data.</text>
</comment>
<dbReference type="EMBL" id="CM042047">
    <property type="protein sequence ID" value="KAI3770047.1"/>
    <property type="molecule type" value="Genomic_DNA"/>
</dbReference>
<evidence type="ECO:0000313" key="2">
    <source>
        <dbReference type="Proteomes" id="UP001055879"/>
    </source>
</evidence>
<evidence type="ECO:0000313" key="1">
    <source>
        <dbReference type="EMBL" id="KAI3770047.1"/>
    </source>
</evidence>